<reference evidence="1 2" key="1">
    <citation type="submission" date="2016-12" db="EMBL/GenBank/DDBJ databases">
        <authorList>
            <person name="Song W.-J."/>
            <person name="Kurnit D.M."/>
        </authorList>
    </citation>
    <scope>NUCLEOTIDE SEQUENCE [LARGE SCALE GENOMIC DNA]</scope>
    <source>
        <strain evidence="1 2">STM7296</strain>
    </source>
</reference>
<protein>
    <submittedName>
        <fullName evidence="1">Uncharacterized protein</fullName>
    </submittedName>
</protein>
<gene>
    <name evidence="1" type="ORF">BN2475_460004</name>
</gene>
<dbReference type="AlphaFoldDB" id="A0A1N7S9C8"/>
<proteinExistence type="predicted"/>
<dbReference type="RefSeq" id="WP_143325831.1">
    <property type="nucleotide sequence ID" value="NZ_CYGX02000046.1"/>
</dbReference>
<dbReference type="Proteomes" id="UP000187012">
    <property type="component" value="Unassembled WGS sequence"/>
</dbReference>
<sequence>MTLFVGGDIVLCKCSAPARIIAVYGQRWKIHDNGDTQRQVVRASTPASQATYDEQFTLTDAAGKALRDTYYTVRLPSGELIHGITDAQGRTSRHTTDGA</sequence>
<evidence type="ECO:0000313" key="2">
    <source>
        <dbReference type="Proteomes" id="UP000187012"/>
    </source>
</evidence>
<organism evidence="1 2">
    <name type="scientific">Paraburkholderia ribeironis</name>
    <dbReference type="NCBI Taxonomy" id="1247936"/>
    <lineage>
        <taxon>Bacteria</taxon>
        <taxon>Pseudomonadati</taxon>
        <taxon>Pseudomonadota</taxon>
        <taxon>Betaproteobacteria</taxon>
        <taxon>Burkholderiales</taxon>
        <taxon>Burkholderiaceae</taxon>
        <taxon>Paraburkholderia</taxon>
    </lineage>
</organism>
<accession>A0A1N7S9C8</accession>
<evidence type="ECO:0000313" key="1">
    <source>
        <dbReference type="EMBL" id="SIT43996.1"/>
    </source>
</evidence>
<dbReference type="EMBL" id="CYGX02000046">
    <property type="protein sequence ID" value="SIT43996.1"/>
    <property type="molecule type" value="Genomic_DNA"/>
</dbReference>
<name>A0A1N7S9C8_9BURK</name>
<dbReference type="STRING" id="1247936.BN2475_460004"/>
<keyword evidence="2" id="KW-1185">Reference proteome</keyword>